<dbReference type="EMBL" id="CP134537">
    <property type="protein sequence ID" value="WNH10668.1"/>
    <property type="molecule type" value="Genomic_DNA"/>
</dbReference>
<reference evidence="5 6" key="1">
    <citation type="submission" date="2023-09" db="EMBL/GenBank/DDBJ databases">
        <title>Thalassobella suaedae gen. nov., sp. nov., a marine bacterium of the family Flavobacteriaceae isolated from a halophyte Suaeda japonica.</title>
        <authorList>
            <person name="Lee S.Y."/>
            <person name="Hwang C.Y."/>
        </authorList>
    </citation>
    <scope>NUCLEOTIDE SEQUENCE [LARGE SCALE GENOMIC DNA]</scope>
    <source>
        <strain evidence="5 6">HL-DH14</strain>
    </source>
</reference>
<dbReference type="InterPro" id="IPR046335">
    <property type="entry name" value="LacI/GalR-like_sensor"/>
</dbReference>
<evidence type="ECO:0000313" key="5">
    <source>
        <dbReference type="EMBL" id="WNH10668.1"/>
    </source>
</evidence>
<dbReference type="Pfam" id="PF00356">
    <property type="entry name" value="LacI"/>
    <property type="match status" value="1"/>
</dbReference>
<evidence type="ECO:0000256" key="2">
    <source>
        <dbReference type="ARBA" id="ARBA00023125"/>
    </source>
</evidence>
<dbReference type="Gene3D" id="1.10.260.40">
    <property type="entry name" value="lambda repressor-like DNA-binding domains"/>
    <property type="match status" value="1"/>
</dbReference>
<dbReference type="GO" id="GO:0003677">
    <property type="term" value="F:DNA binding"/>
    <property type="evidence" value="ECO:0007669"/>
    <property type="project" value="UniProtKB-KW"/>
</dbReference>
<dbReference type="InterPro" id="IPR000843">
    <property type="entry name" value="HTH_LacI"/>
</dbReference>
<keyword evidence="1" id="KW-0805">Transcription regulation</keyword>
<protein>
    <submittedName>
        <fullName evidence="5">LacI family DNA-binding transcriptional regulator</fullName>
    </submittedName>
</protein>
<evidence type="ECO:0000256" key="3">
    <source>
        <dbReference type="ARBA" id="ARBA00023163"/>
    </source>
</evidence>
<dbReference type="Gene3D" id="3.40.50.2300">
    <property type="match status" value="2"/>
</dbReference>
<dbReference type="CDD" id="cd06267">
    <property type="entry name" value="PBP1_LacI_sugar_binding-like"/>
    <property type="match status" value="1"/>
</dbReference>
<evidence type="ECO:0000259" key="4">
    <source>
        <dbReference type="PROSITE" id="PS50932"/>
    </source>
</evidence>
<keyword evidence="2 5" id="KW-0238">DNA-binding</keyword>
<dbReference type="InterPro" id="IPR028082">
    <property type="entry name" value="Peripla_BP_I"/>
</dbReference>
<feature type="domain" description="HTH lacI-type" evidence="4">
    <location>
        <begin position="7"/>
        <end position="61"/>
    </location>
</feature>
<organism evidence="5 6">
    <name type="scientific">Thalassobellus suaedae</name>
    <dbReference type="NCBI Taxonomy" id="3074124"/>
    <lineage>
        <taxon>Bacteria</taxon>
        <taxon>Pseudomonadati</taxon>
        <taxon>Bacteroidota</taxon>
        <taxon>Flavobacteriia</taxon>
        <taxon>Flavobacteriales</taxon>
        <taxon>Flavobacteriaceae</taxon>
        <taxon>Thalassobellus</taxon>
    </lineage>
</organism>
<dbReference type="InterPro" id="IPR010982">
    <property type="entry name" value="Lambda_DNA-bd_dom_sf"/>
</dbReference>
<evidence type="ECO:0000313" key="6">
    <source>
        <dbReference type="Proteomes" id="UP001302806"/>
    </source>
</evidence>
<dbReference type="SUPFAM" id="SSF53822">
    <property type="entry name" value="Periplasmic binding protein-like I"/>
    <property type="match status" value="1"/>
</dbReference>
<dbReference type="RefSeq" id="WP_415866908.1">
    <property type="nucleotide sequence ID" value="NZ_CP134537.1"/>
</dbReference>
<sequence length="343" mass="38290">MKNKKKTTIKDIAKVLSITPSAVSKALNNHPRISDKTKVAVRQVAEALNYQPNHIATALRKGKSNLVGVMIPRANSHFFSSVVEKIENVLSKEGYNIIITQSNESFTRECKNIESLLLTQVDGIIASMANETKTLEHFEKIKSNGIPLIMFDRGEDALGVDYIGIDDYKSSFKIIEHLKNQGCKRIAHIGGHSHTRIYKNRIAGYKDALLKYKLPIAEELISESTLYIEDGRKIMKQLLELPEKPDAVYAASDFAAMGALQVMEENNIRVPEDIALVGFSNETFTSFVKPSITTINQRSETIGQLAAETFLKRVNTPSWTPKLNNTIVDSELIIRDSSLKISK</sequence>
<accession>A0ABY9XXT5</accession>
<dbReference type="SUPFAM" id="SSF47413">
    <property type="entry name" value="lambda repressor-like DNA-binding domains"/>
    <property type="match status" value="1"/>
</dbReference>
<dbReference type="Pfam" id="PF13377">
    <property type="entry name" value="Peripla_BP_3"/>
    <property type="match status" value="1"/>
</dbReference>
<dbReference type="SMART" id="SM00354">
    <property type="entry name" value="HTH_LACI"/>
    <property type="match status" value="1"/>
</dbReference>
<name>A0ABY9XXT5_9FLAO</name>
<dbReference type="Proteomes" id="UP001302806">
    <property type="component" value="Chromosome"/>
</dbReference>
<gene>
    <name evidence="5" type="ORF">RHP51_08495</name>
</gene>
<dbReference type="PANTHER" id="PTHR30146:SF109">
    <property type="entry name" value="HTH-TYPE TRANSCRIPTIONAL REGULATOR GALS"/>
    <property type="match status" value="1"/>
</dbReference>
<dbReference type="PROSITE" id="PS50932">
    <property type="entry name" value="HTH_LACI_2"/>
    <property type="match status" value="1"/>
</dbReference>
<dbReference type="PANTHER" id="PTHR30146">
    <property type="entry name" value="LACI-RELATED TRANSCRIPTIONAL REPRESSOR"/>
    <property type="match status" value="1"/>
</dbReference>
<dbReference type="CDD" id="cd01392">
    <property type="entry name" value="HTH_LacI"/>
    <property type="match status" value="1"/>
</dbReference>
<proteinExistence type="predicted"/>
<keyword evidence="3" id="KW-0804">Transcription</keyword>
<evidence type="ECO:0000256" key="1">
    <source>
        <dbReference type="ARBA" id="ARBA00023015"/>
    </source>
</evidence>